<protein>
    <submittedName>
        <fullName evidence="1">Uncharacterized protein</fullName>
    </submittedName>
</protein>
<evidence type="ECO:0000313" key="1">
    <source>
        <dbReference type="EMBL" id="ETV91412.1"/>
    </source>
</evidence>
<proteinExistence type="predicted"/>
<accession>A0A024TDN5</accession>
<reference evidence="1" key="1">
    <citation type="submission" date="2013-12" db="EMBL/GenBank/DDBJ databases">
        <title>The Genome Sequence of Aphanomyces invadans NJM9701.</title>
        <authorList>
            <consortium name="The Broad Institute Genomics Platform"/>
            <person name="Russ C."/>
            <person name="Tyler B."/>
            <person name="van West P."/>
            <person name="Dieguez-Uribeondo J."/>
            <person name="Young S.K."/>
            <person name="Zeng Q."/>
            <person name="Gargeya S."/>
            <person name="Fitzgerald M."/>
            <person name="Abouelleil A."/>
            <person name="Alvarado L."/>
            <person name="Chapman S.B."/>
            <person name="Gainer-Dewar J."/>
            <person name="Goldberg J."/>
            <person name="Griggs A."/>
            <person name="Gujja S."/>
            <person name="Hansen M."/>
            <person name="Howarth C."/>
            <person name="Imamovic A."/>
            <person name="Ireland A."/>
            <person name="Larimer J."/>
            <person name="McCowan C."/>
            <person name="Murphy C."/>
            <person name="Pearson M."/>
            <person name="Poon T.W."/>
            <person name="Priest M."/>
            <person name="Roberts A."/>
            <person name="Saif S."/>
            <person name="Shea T."/>
            <person name="Sykes S."/>
            <person name="Wortman J."/>
            <person name="Nusbaum C."/>
            <person name="Birren B."/>
        </authorList>
    </citation>
    <scope>NUCLEOTIDE SEQUENCE [LARGE SCALE GENOMIC DNA]</scope>
    <source>
        <strain evidence="1">NJM9701</strain>
    </source>
</reference>
<name>A0A024TDN5_9STRA</name>
<sequence length="147" mass="16174">MRYVMYLHRVGELPVYFADKFFLHKPPKRSQSPECKSFASVDVAPDAAVVVSKLPDLLLSMTPEVLHFKQAPLASSPTADENNRPPLRPNDIVELASADLFLNNVSLVHHLVVYVIVSKSMQVLGKSLVAVPGDIQQRKGAQPPSFG</sequence>
<dbReference type="EMBL" id="KI914010">
    <property type="protein sequence ID" value="ETV91412.1"/>
    <property type="molecule type" value="Genomic_DNA"/>
</dbReference>
<dbReference type="AlphaFoldDB" id="A0A024TDN5"/>
<organism evidence="1">
    <name type="scientific">Aphanomyces invadans</name>
    <dbReference type="NCBI Taxonomy" id="157072"/>
    <lineage>
        <taxon>Eukaryota</taxon>
        <taxon>Sar</taxon>
        <taxon>Stramenopiles</taxon>
        <taxon>Oomycota</taxon>
        <taxon>Saprolegniomycetes</taxon>
        <taxon>Saprolegniales</taxon>
        <taxon>Verrucalvaceae</taxon>
        <taxon>Aphanomyces</taxon>
    </lineage>
</organism>
<dbReference type="GeneID" id="20091011"/>
<gene>
    <name evidence="1" type="ORF">H310_13961</name>
</gene>
<dbReference type="RefSeq" id="XP_008879864.1">
    <property type="nucleotide sequence ID" value="XM_008881642.1"/>
</dbReference>
<dbReference type="VEuPathDB" id="FungiDB:H310_13961"/>